<protein>
    <submittedName>
        <fullName evidence="9">Type IV pilin biogenesis protein</fullName>
    </submittedName>
</protein>
<dbReference type="RefSeq" id="WP_197453087.1">
    <property type="nucleotide sequence ID" value="NZ_CP036318.1"/>
</dbReference>
<dbReference type="Proteomes" id="UP000316770">
    <property type="component" value="Chromosome"/>
</dbReference>
<feature type="domain" description="Type II secretion system protein GspF" evidence="8">
    <location>
        <begin position="60"/>
        <end position="142"/>
    </location>
</feature>
<evidence type="ECO:0000256" key="5">
    <source>
        <dbReference type="ARBA" id="ARBA00022989"/>
    </source>
</evidence>
<sequence length="387" mass="43112">MKFPLNQQNFPTAYRFGSALVRGMRTTGRLQITSNFPGQRWRLSSRIANEPLAAKQRSLLRVLAIAHSQGLSTPEWIANLADEHHGRYRRRLLRLAGRLQAGSSLVEALEQTPDALSDEMVLAIRFGQQSGTLAATFDQLLTAPVDDGLQASPTARYGMFYLVGMMLLYLLVLSFLALRIFPTLMQIAEEFEYHPPAAMRSLRAVGRFLEGSFFLWVLVGFAGLRLVTSGLMQRFYRRVWASRLLRPVVRLRSAELLRLLSPAVAAGRPLGGALSTLARHHYDRNVRAKLLFARNEVEQGSDPWSSLSAAGLLQRDESEALAGSTSNGTRAWLMHRLADRHQRQFGRRVGLLMSLLQPAIVLAMAAIVAWIGFAFFGFLSGIILILA</sequence>
<dbReference type="InterPro" id="IPR042094">
    <property type="entry name" value="T2SS_GspF_sf"/>
</dbReference>
<evidence type="ECO:0000256" key="4">
    <source>
        <dbReference type="ARBA" id="ARBA00022692"/>
    </source>
</evidence>
<evidence type="ECO:0000313" key="9">
    <source>
        <dbReference type="EMBL" id="QDV55525.1"/>
    </source>
</evidence>
<feature type="transmembrane region" description="Helical" evidence="7">
    <location>
        <begin position="159"/>
        <end position="181"/>
    </location>
</feature>
<dbReference type="PANTHER" id="PTHR30012">
    <property type="entry name" value="GENERAL SECRETION PATHWAY PROTEIN"/>
    <property type="match status" value="1"/>
</dbReference>
<keyword evidence="6 7" id="KW-0472">Membrane</keyword>
<evidence type="ECO:0000256" key="6">
    <source>
        <dbReference type="ARBA" id="ARBA00023136"/>
    </source>
</evidence>
<dbReference type="GO" id="GO:0005886">
    <property type="term" value="C:plasma membrane"/>
    <property type="evidence" value="ECO:0007669"/>
    <property type="project" value="UniProtKB-SubCell"/>
</dbReference>
<comment type="subcellular location">
    <subcellularLocation>
        <location evidence="1">Cell membrane</location>
        <topology evidence="1">Multi-pass membrane protein</topology>
    </subcellularLocation>
</comment>
<evidence type="ECO:0000256" key="2">
    <source>
        <dbReference type="ARBA" id="ARBA00005745"/>
    </source>
</evidence>
<evidence type="ECO:0000256" key="3">
    <source>
        <dbReference type="ARBA" id="ARBA00022475"/>
    </source>
</evidence>
<evidence type="ECO:0000313" key="10">
    <source>
        <dbReference type="Proteomes" id="UP000316770"/>
    </source>
</evidence>
<evidence type="ECO:0000256" key="7">
    <source>
        <dbReference type="SAM" id="Phobius"/>
    </source>
</evidence>
<reference evidence="9 10" key="1">
    <citation type="submission" date="2019-02" db="EMBL/GenBank/DDBJ databases">
        <title>Deep-cultivation of Planctomycetes and their phenomic and genomic characterization uncovers novel biology.</title>
        <authorList>
            <person name="Wiegand S."/>
            <person name="Jogler M."/>
            <person name="Boedeker C."/>
            <person name="Pinto D."/>
            <person name="Vollmers J."/>
            <person name="Rivas-Marin E."/>
            <person name="Kohn T."/>
            <person name="Peeters S.H."/>
            <person name="Heuer A."/>
            <person name="Rast P."/>
            <person name="Oberbeckmann S."/>
            <person name="Bunk B."/>
            <person name="Jeske O."/>
            <person name="Meyerdierks A."/>
            <person name="Storesund J.E."/>
            <person name="Kallscheuer N."/>
            <person name="Luecker S."/>
            <person name="Lage O.M."/>
            <person name="Pohl T."/>
            <person name="Merkel B.J."/>
            <person name="Hornburger P."/>
            <person name="Mueller R.-W."/>
            <person name="Bruemmer F."/>
            <person name="Labrenz M."/>
            <person name="Spormann A.M."/>
            <person name="Op den Camp H."/>
            <person name="Overmann J."/>
            <person name="Amann R."/>
            <person name="Jetten M.S.M."/>
            <person name="Mascher T."/>
            <person name="Medema M.H."/>
            <person name="Devos D.P."/>
            <person name="Kaster A.-K."/>
            <person name="Ovreas L."/>
            <person name="Rohde M."/>
            <person name="Galperin M.Y."/>
            <person name="Jogler C."/>
        </authorList>
    </citation>
    <scope>NUCLEOTIDE SEQUENCE [LARGE SCALE GENOMIC DNA]</scope>
    <source>
        <strain evidence="9 10">Mal33</strain>
    </source>
</reference>
<evidence type="ECO:0000259" key="8">
    <source>
        <dbReference type="Pfam" id="PF00482"/>
    </source>
</evidence>
<dbReference type="InterPro" id="IPR003004">
    <property type="entry name" value="GspF/PilC"/>
</dbReference>
<gene>
    <name evidence="9" type="ORF">Mal33_15020</name>
</gene>
<feature type="transmembrane region" description="Helical" evidence="7">
    <location>
        <begin position="360"/>
        <end position="386"/>
    </location>
</feature>
<comment type="similarity">
    <text evidence="2">Belongs to the GSP F family.</text>
</comment>
<organism evidence="9 10">
    <name type="scientific">Rosistilla oblonga</name>
    <dbReference type="NCBI Taxonomy" id="2527990"/>
    <lineage>
        <taxon>Bacteria</taxon>
        <taxon>Pseudomonadati</taxon>
        <taxon>Planctomycetota</taxon>
        <taxon>Planctomycetia</taxon>
        <taxon>Pirellulales</taxon>
        <taxon>Pirellulaceae</taxon>
        <taxon>Rosistilla</taxon>
    </lineage>
</organism>
<accession>A0A518IR10</accession>
<proteinExistence type="inferred from homology"/>
<dbReference type="Pfam" id="PF00482">
    <property type="entry name" value="T2SSF"/>
    <property type="match status" value="2"/>
</dbReference>
<dbReference type="Gene3D" id="1.20.81.30">
    <property type="entry name" value="Type II secretion system (T2SS), domain F"/>
    <property type="match status" value="2"/>
</dbReference>
<keyword evidence="5 7" id="KW-1133">Transmembrane helix</keyword>
<dbReference type="EMBL" id="CP036318">
    <property type="protein sequence ID" value="QDV55525.1"/>
    <property type="molecule type" value="Genomic_DNA"/>
</dbReference>
<dbReference type="PANTHER" id="PTHR30012:SF0">
    <property type="entry name" value="TYPE II SECRETION SYSTEM PROTEIN F-RELATED"/>
    <property type="match status" value="1"/>
</dbReference>
<name>A0A518IR10_9BACT</name>
<keyword evidence="10" id="KW-1185">Reference proteome</keyword>
<evidence type="ECO:0000256" key="1">
    <source>
        <dbReference type="ARBA" id="ARBA00004651"/>
    </source>
</evidence>
<feature type="transmembrane region" description="Helical" evidence="7">
    <location>
        <begin position="213"/>
        <end position="236"/>
    </location>
</feature>
<dbReference type="AlphaFoldDB" id="A0A518IR10"/>
<feature type="domain" description="Type II secretion system protein GspF" evidence="8">
    <location>
        <begin position="257"/>
        <end position="376"/>
    </location>
</feature>
<keyword evidence="3" id="KW-1003">Cell membrane</keyword>
<keyword evidence="4 7" id="KW-0812">Transmembrane</keyword>
<dbReference type="InterPro" id="IPR018076">
    <property type="entry name" value="T2SS_GspF_dom"/>
</dbReference>